<dbReference type="EnsemblMetazoa" id="tetur30g00150.1">
    <property type="protein sequence ID" value="tetur30g00150.1"/>
    <property type="gene ID" value="tetur30g00150"/>
</dbReference>
<name>T1L0C5_TETUR</name>
<accession>T1L0C5</accession>
<proteinExistence type="predicted"/>
<organism evidence="1 2">
    <name type="scientific">Tetranychus urticae</name>
    <name type="common">Two-spotted spider mite</name>
    <dbReference type="NCBI Taxonomy" id="32264"/>
    <lineage>
        <taxon>Eukaryota</taxon>
        <taxon>Metazoa</taxon>
        <taxon>Ecdysozoa</taxon>
        <taxon>Arthropoda</taxon>
        <taxon>Chelicerata</taxon>
        <taxon>Arachnida</taxon>
        <taxon>Acari</taxon>
        <taxon>Acariformes</taxon>
        <taxon>Trombidiformes</taxon>
        <taxon>Prostigmata</taxon>
        <taxon>Eleutherengona</taxon>
        <taxon>Raphignathae</taxon>
        <taxon>Tetranychoidea</taxon>
        <taxon>Tetranychidae</taxon>
        <taxon>Tetranychus</taxon>
    </lineage>
</organism>
<dbReference type="EMBL" id="CAEY01000863">
    <property type="status" value="NOT_ANNOTATED_CDS"/>
    <property type="molecule type" value="Genomic_DNA"/>
</dbReference>
<dbReference type="AlphaFoldDB" id="T1L0C5"/>
<reference evidence="1" key="2">
    <citation type="submission" date="2015-06" db="UniProtKB">
        <authorList>
            <consortium name="EnsemblMetazoa"/>
        </authorList>
    </citation>
    <scope>IDENTIFICATION</scope>
</reference>
<reference evidence="2" key="1">
    <citation type="submission" date="2011-08" db="EMBL/GenBank/DDBJ databases">
        <authorList>
            <person name="Rombauts S."/>
        </authorList>
    </citation>
    <scope>NUCLEOTIDE SEQUENCE</scope>
    <source>
        <strain evidence="2">London</strain>
    </source>
</reference>
<dbReference type="Proteomes" id="UP000015104">
    <property type="component" value="Unassembled WGS sequence"/>
</dbReference>
<keyword evidence="2" id="KW-1185">Reference proteome</keyword>
<protein>
    <submittedName>
        <fullName evidence="1">Uncharacterized protein</fullName>
    </submittedName>
</protein>
<evidence type="ECO:0000313" key="2">
    <source>
        <dbReference type="Proteomes" id="UP000015104"/>
    </source>
</evidence>
<dbReference type="HOGENOM" id="CLU_2625173_0_0_1"/>
<evidence type="ECO:0000313" key="1">
    <source>
        <dbReference type="EnsemblMetazoa" id="tetur30g00150.1"/>
    </source>
</evidence>
<sequence>MISSTSSHRFSHREARKLFKLLFAASLFAPPGFGVLPIPLPVPVPFAVESVKPPIIHPFPVHHGHHGHHSHHFGGIHG</sequence>